<protein>
    <submittedName>
        <fullName evidence="2">Acyl-CoA dehydrogenase family protein</fullName>
    </submittedName>
</protein>
<gene>
    <name evidence="2" type="ORF">GCM10009754_24760</name>
</gene>
<dbReference type="InterPro" id="IPR013786">
    <property type="entry name" value="AcylCoA_DH/ox_N"/>
</dbReference>
<dbReference type="Gene3D" id="1.10.540.10">
    <property type="entry name" value="Acyl-CoA dehydrogenase/oxidase, N-terminal domain"/>
    <property type="match status" value="1"/>
</dbReference>
<feature type="domain" description="Acyl-CoA dehydrogenase/oxidase N-terminal" evidence="1">
    <location>
        <begin position="13"/>
        <end position="116"/>
    </location>
</feature>
<dbReference type="PANTHER" id="PTHR43884">
    <property type="entry name" value="ACYL-COA DEHYDROGENASE"/>
    <property type="match status" value="1"/>
</dbReference>
<name>A0ABP5BXM2_9PSEU</name>
<organism evidence="2 3">
    <name type="scientific">Amycolatopsis minnesotensis</name>
    <dbReference type="NCBI Taxonomy" id="337894"/>
    <lineage>
        <taxon>Bacteria</taxon>
        <taxon>Bacillati</taxon>
        <taxon>Actinomycetota</taxon>
        <taxon>Actinomycetes</taxon>
        <taxon>Pseudonocardiales</taxon>
        <taxon>Pseudonocardiaceae</taxon>
        <taxon>Amycolatopsis</taxon>
    </lineage>
</organism>
<dbReference type="Proteomes" id="UP001501116">
    <property type="component" value="Unassembled WGS sequence"/>
</dbReference>
<dbReference type="InterPro" id="IPR046373">
    <property type="entry name" value="Acyl-CoA_Oxase/DH_mid-dom_sf"/>
</dbReference>
<proteinExistence type="predicted"/>
<dbReference type="PANTHER" id="PTHR43884:SF12">
    <property type="entry name" value="ISOVALERYL-COA DEHYDROGENASE, MITOCHONDRIAL-RELATED"/>
    <property type="match status" value="1"/>
</dbReference>
<accession>A0ABP5BXM2</accession>
<comment type="caution">
    <text evidence="2">The sequence shown here is derived from an EMBL/GenBank/DDBJ whole genome shotgun (WGS) entry which is preliminary data.</text>
</comment>
<dbReference type="RefSeq" id="WP_344416956.1">
    <property type="nucleotide sequence ID" value="NZ_BAAANN010000008.1"/>
</dbReference>
<dbReference type="InterPro" id="IPR037069">
    <property type="entry name" value="AcylCoA_DH/ox_N_sf"/>
</dbReference>
<dbReference type="SUPFAM" id="SSF56645">
    <property type="entry name" value="Acyl-CoA dehydrogenase NM domain-like"/>
    <property type="match status" value="1"/>
</dbReference>
<dbReference type="Pfam" id="PF02771">
    <property type="entry name" value="Acyl-CoA_dh_N"/>
    <property type="match status" value="1"/>
</dbReference>
<evidence type="ECO:0000313" key="2">
    <source>
        <dbReference type="EMBL" id="GAA1954364.1"/>
    </source>
</evidence>
<evidence type="ECO:0000313" key="3">
    <source>
        <dbReference type="Proteomes" id="UP001501116"/>
    </source>
</evidence>
<dbReference type="Gene3D" id="2.40.110.10">
    <property type="entry name" value="Butyryl-CoA Dehydrogenase, subunit A, domain 2"/>
    <property type="match status" value="1"/>
</dbReference>
<dbReference type="InterPro" id="IPR009100">
    <property type="entry name" value="AcylCoA_DH/oxidase_NM_dom_sf"/>
</dbReference>
<evidence type="ECO:0000259" key="1">
    <source>
        <dbReference type="Pfam" id="PF02771"/>
    </source>
</evidence>
<sequence>MNTTSETPSKAVRRAGELAEEVFHPAALEVDQADSVPASHLNLLADEGFYGIAGPAELSSLAVEEMTDAFRIVEVLAGACLTTAFVWAQHHNAVMAATHSERPGIRETWLPRLCSGATRSALAMSAAVRPGPSGITAKKVDGGYAFDGEVPWISGWGLTDVLFTAARDADDMLVWALLDAKESATLRVRRAELAAVNASRTVTATFDRHFVPEERVTGLVPLEAWRERDPATLRFNGSFALGITARCCRLIGESPLDAELDARRRDLDEAPPEEVPAARAAAAELAYRAAGALTVATGSSSLYRDRHAQRLVREAAFLLVFGSRKAIKDELLGTLQRR</sequence>
<keyword evidence="3" id="KW-1185">Reference proteome</keyword>
<reference evidence="3" key="1">
    <citation type="journal article" date="2019" name="Int. J. Syst. Evol. Microbiol.">
        <title>The Global Catalogue of Microorganisms (GCM) 10K type strain sequencing project: providing services to taxonomists for standard genome sequencing and annotation.</title>
        <authorList>
            <consortium name="The Broad Institute Genomics Platform"/>
            <consortium name="The Broad Institute Genome Sequencing Center for Infectious Disease"/>
            <person name="Wu L."/>
            <person name="Ma J."/>
        </authorList>
    </citation>
    <scope>NUCLEOTIDE SEQUENCE [LARGE SCALE GENOMIC DNA]</scope>
    <source>
        <strain evidence="3">JCM 14545</strain>
    </source>
</reference>
<dbReference type="EMBL" id="BAAANN010000008">
    <property type="protein sequence ID" value="GAA1954364.1"/>
    <property type="molecule type" value="Genomic_DNA"/>
</dbReference>